<reference evidence="13 14" key="1">
    <citation type="submission" date="2019-10" db="EMBL/GenBank/DDBJ databases">
        <authorList>
            <person name="Palmer J.M."/>
        </authorList>
    </citation>
    <scope>NUCLEOTIDE SEQUENCE [LARGE SCALE GENOMIC DNA]</scope>
    <source>
        <strain evidence="13 14">TWF696</strain>
    </source>
</reference>
<dbReference type="GO" id="GO:0005743">
    <property type="term" value="C:mitochondrial inner membrane"/>
    <property type="evidence" value="ECO:0007669"/>
    <property type="project" value="UniProtKB-SubCell"/>
</dbReference>
<evidence type="ECO:0000313" key="14">
    <source>
        <dbReference type="Proteomes" id="UP001375240"/>
    </source>
</evidence>
<comment type="pathway">
    <text evidence="2 11">Porphyrin-containing compound metabolism; protoporphyrin-IX biosynthesis; protoporphyrin-IX from protoporphyrinogen-IX: step 1/1.</text>
</comment>
<dbReference type="EC" id="1.3.3.4" evidence="4 11"/>
<name>A0AAV9UE64_9PEZI</name>
<evidence type="ECO:0000256" key="5">
    <source>
        <dbReference type="ARBA" id="ARBA00022630"/>
    </source>
</evidence>
<comment type="function">
    <text evidence="1 11">Catalyzes the 6-electron oxidation of protoporphyrinogen-IX to form protoporphyrin-IX.</text>
</comment>
<comment type="similarity">
    <text evidence="3 11">Belongs to the protoporphyrinogen/coproporphyrinogen oxidase family. Protoporphyrinogen oxidase subfamily.</text>
</comment>
<dbReference type="SUPFAM" id="SSF51905">
    <property type="entry name" value="FAD/NAD(P)-binding domain"/>
    <property type="match status" value="1"/>
</dbReference>
<dbReference type="Proteomes" id="UP001375240">
    <property type="component" value="Unassembled WGS sequence"/>
</dbReference>
<evidence type="ECO:0000313" key="13">
    <source>
        <dbReference type="EMBL" id="KAK6340569.1"/>
    </source>
</evidence>
<comment type="caution">
    <text evidence="13">The sequence shown here is derived from an EMBL/GenBank/DDBJ whole genome shotgun (WGS) entry which is preliminary data.</text>
</comment>
<keyword evidence="14" id="KW-1185">Reference proteome</keyword>
<evidence type="ECO:0000256" key="3">
    <source>
        <dbReference type="ARBA" id="ARBA00010551"/>
    </source>
</evidence>
<evidence type="ECO:0000259" key="12">
    <source>
        <dbReference type="Pfam" id="PF01593"/>
    </source>
</evidence>
<keyword evidence="8 11" id="KW-0350">Heme biosynthesis</keyword>
<evidence type="ECO:0000256" key="4">
    <source>
        <dbReference type="ARBA" id="ARBA00012867"/>
    </source>
</evidence>
<dbReference type="InterPro" id="IPR002937">
    <property type="entry name" value="Amino_oxidase"/>
</dbReference>
<dbReference type="EMBL" id="JAVHNQ010000008">
    <property type="protein sequence ID" value="KAK6340569.1"/>
    <property type="molecule type" value="Genomic_DNA"/>
</dbReference>
<dbReference type="Gene3D" id="3.50.50.60">
    <property type="entry name" value="FAD/NAD(P)-binding domain"/>
    <property type="match status" value="1"/>
</dbReference>
<evidence type="ECO:0000256" key="2">
    <source>
        <dbReference type="ARBA" id="ARBA00005073"/>
    </source>
</evidence>
<dbReference type="Pfam" id="PF01593">
    <property type="entry name" value="Amino_oxidase"/>
    <property type="match status" value="1"/>
</dbReference>
<gene>
    <name evidence="13" type="primary">HEM14</name>
    <name evidence="13" type="ORF">TWF696_008896</name>
</gene>
<evidence type="ECO:0000256" key="7">
    <source>
        <dbReference type="ARBA" id="ARBA00023002"/>
    </source>
</evidence>
<organism evidence="13 14">
    <name type="scientific">Orbilia brochopaga</name>
    <dbReference type="NCBI Taxonomy" id="3140254"/>
    <lineage>
        <taxon>Eukaryota</taxon>
        <taxon>Fungi</taxon>
        <taxon>Dikarya</taxon>
        <taxon>Ascomycota</taxon>
        <taxon>Pezizomycotina</taxon>
        <taxon>Orbiliomycetes</taxon>
        <taxon>Orbiliales</taxon>
        <taxon>Orbiliaceae</taxon>
        <taxon>Orbilia</taxon>
    </lineage>
</organism>
<protein>
    <recommendedName>
        <fullName evidence="4 11">Protoporphyrinogen oxidase</fullName>
        <ecNumber evidence="4 11">1.3.3.4</ecNumber>
    </recommendedName>
</protein>
<feature type="domain" description="Amine oxidase" evidence="12">
    <location>
        <begin position="54"/>
        <end position="530"/>
    </location>
</feature>
<evidence type="ECO:0000256" key="10">
    <source>
        <dbReference type="ARBA" id="ARBA00047554"/>
    </source>
</evidence>
<dbReference type="AlphaFoldDB" id="A0AAV9UE64"/>
<evidence type="ECO:0000256" key="6">
    <source>
        <dbReference type="ARBA" id="ARBA00022827"/>
    </source>
</evidence>
<dbReference type="SUPFAM" id="SSF54373">
    <property type="entry name" value="FAD-linked reductases, C-terminal domain"/>
    <property type="match status" value="1"/>
</dbReference>
<dbReference type="InterPro" id="IPR050464">
    <property type="entry name" value="Zeta_carotene_desat/Oxidored"/>
</dbReference>
<dbReference type="GO" id="GO:0006782">
    <property type="term" value="P:protoporphyrinogen IX biosynthetic process"/>
    <property type="evidence" value="ECO:0007669"/>
    <property type="project" value="UniProtKB-UniRule"/>
</dbReference>
<keyword evidence="5 11" id="KW-0285">Flavoprotein</keyword>
<proteinExistence type="inferred from homology"/>
<evidence type="ECO:0000256" key="1">
    <source>
        <dbReference type="ARBA" id="ARBA00002600"/>
    </source>
</evidence>
<evidence type="ECO:0000256" key="9">
    <source>
        <dbReference type="ARBA" id="ARBA00023244"/>
    </source>
</evidence>
<evidence type="ECO:0000256" key="11">
    <source>
        <dbReference type="RuleBase" id="RU367069"/>
    </source>
</evidence>
<evidence type="ECO:0000256" key="8">
    <source>
        <dbReference type="ARBA" id="ARBA00023133"/>
    </source>
</evidence>
<comment type="catalytic activity">
    <reaction evidence="10 11">
        <text>protoporphyrinogen IX + 3 O2 = protoporphyrin IX + 3 H2O2</text>
        <dbReference type="Rhea" id="RHEA:25576"/>
        <dbReference type="ChEBI" id="CHEBI:15379"/>
        <dbReference type="ChEBI" id="CHEBI:16240"/>
        <dbReference type="ChEBI" id="CHEBI:57306"/>
        <dbReference type="ChEBI" id="CHEBI:57307"/>
        <dbReference type="EC" id="1.3.3.4"/>
    </reaction>
</comment>
<keyword evidence="9 11" id="KW-0627">Porphyrin biosynthesis</keyword>
<accession>A0AAV9UE64</accession>
<dbReference type="NCBIfam" id="TIGR00562">
    <property type="entry name" value="proto_IX_ox"/>
    <property type="match status" value="1"/>
</dbReference>
<dbReference type="InterPro" id="IPR004572">
    <property type="entry name" value="Protoporphyrinogen_oxidase"/>
</dbReference>
<comment type="cofactor">
    <cofactor evidence="11">
        <name>FAD</name>
        <dbReference type="ChEBI" id="CHEBI:57692"/>
    </cofactor>
    <text evidence="11">Binds 1 FAD per subunit.</text>
</comment>
<sequence>MKPPMRPRRPTLPKCSRRSIPWRTLFEHEHGRTEPDFTPERDPPKSVAILGGGITGLTAAYNLRRYSPETKITLLEASPRTGGWVRTYTIPTAKGTIRFESGPRTLRPGTVNGLITLSHVKQLKLQDELLLIPRTSPAAQNRYIYYPDQINPLPSSITGIFSALRLPILKGAVKGILLEPFRRQRPKDVEDESIESFLTRRVGPVATNNLFSAVFHGIYAGDISKLSADALMHESYRNERLYGSMTMGAIGVQESIIDDELLKYLYTRHAGDLLQKIKGTSMYSFKGGMETLTRTLDEEVRKQGQTDLKTGVEVIGLRYIAEDDTMKVLGYDGDDNEFTFVISTLPAWKTAALLPPGTADALSQTDGVNVMVVNLFYDTPNLLPYRGFGYLIPKSTPLSNNPHRALGVIFDSDAMPGQDERPGTKVTVMLGGHWWDSPSTPLPSESDGVAMAREVLHQHLGVTDTPAETMSSLHRRCIPQYTVNHAGRLRQTHQDLMDKMGGRLVLAGSSYGGVGLNDCVRSGRDAAFEVATGQRMSGLERWAYEQEWIARDSL</sequence>
<comment type="subcellular location">
    <subcellularLocation>
        <location evidence="11">Mitochondrion inner membrane</location>
    </subcellularLocation>
</comment>
<dbReference type="GO" id="GO:0004729">
    <property type="term" value="F:oxygen-dependent protoporphyrinogen oxidase activity"/>
    <property type="evidence" value="ECO:0007669"/>
    <property type="project" value="UniProtKB-UniRule"/>
</dbReference>
<dbReference type="PANTHER" id="PTHR42923:SF3">
    <property type="entry name" value="PROTOPORPHYRINOGEN OXIDASE"/>
    <property type="match status" value="1"/>
</dbReference>
<dbReference type="InterPro" id="IPR036188">
    <property type="entry name" value="FAD/NAD-bd_sf"/>
</dbReference>
<keyword evidence="7 11" id="KW-0560">Oxidoreductase</keyword>
<dbReference type="PANTHER" id="PTHR42923">
    <property type="entry name" value="PROTOPORPHYRINOGEN OXIDASE"/>
    <property type="match status" value="1"/>
</dbReference>
<keyword evidence="6 11" id="KW-0274">FAD</keyword>